<name>A0A5B7IP71_PORTR</name>
<accession>A0A5B7IP71</accession>
<reference evidence="2 3" key="1">
    <citation type="submission" date="2019-05" db="EMBL/GenBank/DDBJ databases">
        <title>Another draft genome of Portunus trituberculatus and its Hox gene families provides insights of decapod evolution.</title>
        <authorList>
            <person name="Jeong J.-H."/>
            <person name="Song I."/>
            <person name="Kim S."/>
            <person name="Choi T."/>
            <person name="Kim D."/>
            <person name="Ryu S."/>
            <person name="Kim W."/>
        </authorList>
    </citation>
    <scope>NUCLEOTIDE SEQUENCE [LARGE SCALE GENOMIC DNA]</scope>
    <source>
        <tissue evidence="2">Muscle</tissue>
    </source>
</reference>
<feature type="compositionally biased region" description="Pro residues" evidence="1">
    <location>
        <begin position="7"/>
        <end position="17"/>
    </location>
</feature>
<keyword evidence="3" id="KW-1185">Reference proteome</keyword>
<dbReference type="EMBL" id="VSRR010068972">
    <property type="protein sequence ID" value="MPC85612.1"/>
    <property type="molecule type" value="Genomic_DNA"/>
</dbReference>
<feature type="compositionally biased region" description="Polar residues" evidence="1">
    <location>
        <begin position="37"/>
        <end position="51"/>
    </location>
</feature>
<evidence type="ECO:0000313" key="2">
    <source>
        <dbReference type="EMBL" id="MPC85612.1"/>
    </source>
</evidence>
<evidence type="ECO:0000256" key="1">
    <source>
        <dbReference type="SAM" id="MobiDB-lite"/>
    </source>
</evidence>
<protein>
    <submittedName>
        <fullName evidence="2">Uncharacterized protein</fullName>
    </submittedName>
</protein>
<feature type="region of interest" description="Disordered" evidence="1">
    <location>
        <begin position="1"/>
        <end position="82"/>
    </location>
</feature>
<dbReference type="Proteomes" id="UP000324222">
    <property type="component" value="Unassembled WGS sequence"/>
</dbReference>
<sequence>MHVAAAPSPPRPVPAPRGPHGGSPEGQGEPRLVTLGSICNPQHPQHGTNSLVPPPLSQPRSSLTCASRRVHAGGPSSQPPHL</sequence>
<organism evidence="2 3">
    <name type="scientific">Portunus trituberculatus</name>
    <name type="common">Swimming crab</name>
    <name type="synonym">Neptunus trituberculatus</name>
    <dbReference type="NCBI Taxonomy" id="210409"/>
    <lineage>
        <taxon>Eukaryota</taxon>
        <taxon>Metazoa</taxon>
        <taxon>Ecdysozoa</taxon>
        <taxon>Arthropoda</taxon>
        <taxon>Crustacea</taxon>
        <taxon>Multicrustacea</taxon>
        <taxon>Malacostraca</taxon>
        <taxon>Eumalacostraca</taxon>
        <taxon>Eucarida</taxon>
        <taxon>Decapoda</taxon>
        <taxon>Pleocyemata</taxon>
        <taxon>Brachyura</taxon>
        <taxon>Eubrachyura</taxon>
        <taxon>Portunoidea</taxon>
        <taxon>Portunidae</taxon>
        <taxon>Portuninae</taxon>
        <taxon>Portunus</taxon>
    </lineage>
</organism>
<comment type="caution">
    <text evidence="2">The sequence shown here is derived from an EMBL/GenBank/DDBJ whole genome shotgun (WGS) entry which is preliminary data.</text>
</comment>
<evidence type="ECO:0000313" key="3">
    <source>
        <dbReference type="Proteomes" id="UP000324222"/>
    </source>
</evidence>
<proteinExistence type="predicted"/>
<gene>
    <name evidence="2" type="ORF">E2C01_080393</name>
</gene>
<dbReference type="AlphaFoldDB" id="A0A5B7IP71"/>